<gene>
    <name evidence="4" type="ORF">WOLCODRAFT_128570</name>
</gene>
<feature type="compositionally biased region" description="Polar residues" evidence="1">
    <location>
        <begin position="1014"/>
        <end position="1034"/>
    </location>
</feature>
<name>A0A2H3JII7_WOLCO</name>
<evidence type="ECO:0000256" key="1">
    <source>
        <dbReference type="SAM" id="MobiDB-lite"/>
    </source>
</evidence>
<evidence type="ECO:0000313" key="5">
    <source>
        <dbReference type="Proteomes" id="UP000218811"/>
    </source>
</evidence>
<dbReference type="EMBL" id="KB467931">
    <property type="protein sequence ID" value="PCH37548.1"/>
    <property type="molecule type" value="Genomic_DNA"/>
</dbReference>
<evidence type="ECO:0000313" key="4">
    <source>
        <dbReference type="EMBL" id="PCH37548.1"/>
    </source>
</evidence>
<dbReference type="InterPro" id="IPR019458">
    <property type="entry name" value="Est1-like_N"/>
</dbReference>
<feature type="compositionally biased region" description="Pro residues" evidence="1">
    <location>
        <begin position="874"/>
        <end position="886"/>
    </location>
</feature>
<feature type="region of interest" description="Disordered" evidence="1">
    <location>
        <begin position="824"/>
        <end position="843"/>
    </location>
</feature>
<dbReference type="OrthoDB" id="69928at2759"/>
<feature type="domain" description="DNA/RNA-binding" evidence="2">
    <location>
        <begin position="272"/>
        <end position="599"/>
    </location>
</feature>
<dbReference type="PANTHER" id="PTHR15696">
    <property type="entry name" value="SMG-7 SUPPRESSOR WITH MORPHOLOGICAL EFFECT ON GENITALIA PROTEIN 7"/>
    <property type="match status" value="1"/>
</dbReference>
<feature type="compositionally biased region" description="Basic and acidic residues" evidence="1">
    <location>
        <begin position="722"/>
        <end position="733"/>
    </location>
</feature>
<dbReference type="PANTHER" id="PTHR15696:SF36">
    <property type="entry name" value="NONSENSE-MEDIATED MRNA DECAY FACTOR"/>
    <property type="match status" value="1"/>
</dbReference>
<dbReference type="Pfam" id="PF10373">
    <property type="entry name" value="EST1_DNA_bind"/>
    <property type="match status" value="1"/>
</dbReference>
<dbReference type="OMA" id="WIQLIVR"/>
<sequence>MSEEASQIAREAQGLHRNLKEPFKSRDPWDREVEFQRKNLRRQYLRLLFVHPYASESKDVETHLWMVTSYQFIAKYKDRLSALDRAIYGAPHQQQQQQQPPRAGQSRVVEYRKLLQRFRQFLSEEEKFWIQLIVRMQRVFALDDAQRVLATLSLVPDEAPAPAPADSPPARRAQHQFPPEADVVSPTAATATPAQRNSRVAVLSKALVCLGDIERYKEQYNEAGGRPRAGHEDGPPAAASITANTRGGRGRRGGAAPAAPPPVPRMRNYDKAQSCYEQARLLLPQDGNPSHQLAILASYQKDTFAGLYHYYRALCVRTPYEPALENMSSLLNRALEAWMAREANENDRERQDEIVPRVRVEKFKEKVIAVHACWRRLSSDMSTVLPQYSQRVIDDYRGLVSERVLPTEMIWKVVILSQAALWKHRMTRRPSVNGSGRRAPSTASAAMIESSIATHLLALYRVLLEVGVVEVAESPPEDVGEQDLAQSITATFRRTLPALRLLGKWLRANLKYILQAQPRENANVPDGSDSSEGREHGGRHRRRRSGGHPRVIDGLREFWAAYVQFANALMRTFPEDRLPMLSASFEEDVEMVGFRPLESSSSSDRTIGTSVLEGAAMGAGQGREGVHPNEEQLMRIGNLLADSRALATTQGTPIIMTDNRFALVEAALRPDPSRCSTRADTSLSNSNVEHTASPPLVPPSEPNGHAVTSPVEEDDTATISTRTDDDPVRDAFREALNGITSTDEEEEQEDEIVFNPRPIDSPPEVLRTPGPAASPVRPPMPISPVTNSPIARPLPPPSNNDRTPLVGTRPLGGATAADLLSGLQRSGAHSRTPSAPHSQWPFGSGSGHLGSIWSTDIGSSPLRLPNVSSRLPFPSQPLPPTQPPLPSSFSSHSSQHPVLDGGLPASTSQALDPYVGVGRSRSVSLNNGSSLSRLPVPRLEDYPNAYLPTSQPLNPAFSTGVPRAYADPVYPASRPDALARQPPGYQYQPMQHSHVHERRVGLGQDLHDALPPLQSFSQYPLSQHSQSQLWTNPG</sequence>
<evidence type="ECO:0008006" key="6">
    <source>
        <dbReference type="Google" id="ProtNLM"/>
    </source>
</evidence>
<dbReference type="Pfam" id="PF10374">
    <property type="entry name" value="EST1"/>
    <property type="match status" value="1"/>
</dbReference>
<feature type="compositionally biased region" description="Basic residues" evidence="1">
    <location>
        <begin position="537"/>
        <end position="547"/>
    </location>
</feature>
<evidence type="ECO:0000259" key="3">
    <source>
        <dbReference type="Pfam" id="PF10374"/>
    </source>
</evidence>
<reference evidence="4 5" key="1">
    <citation type="journal article" date="2012" name="Science">
        <title>The Paleozoic origin of enzymatic lignin decomposition reconstructed from 31 fungal genomes.</title>
        <authorList>
            <person name="Floudas D."/>
            <person name="Binder M."/>
            <person name="Riley R."/>
            <person name="Barry K."/>
            <person name="Blanchette R.A."/>
            <person name="Henrissat B."/>
            <person name="Martinez A.T."/>
            <person name="Otillar R."/>
            <person name="Spatafora J.W."/>
            <person name="Yadav J.S."/>
            <person name="Aerts A."/>
            <person name="Benoit I."/>
            <person name="Boyd A."/>
            <person name="Carlson A."/>
            <person name="Copeland A."/>
            <person name="Coutinho P.M."/>
            <person name="de Vries R.P."/>
            <person name="Ferreira P."/>
            <person name="Findley K."/>
            <person name="Foster B."/>
            <person name="Gaskell J."/>
            <person name="Glotzer D."/>
            <person name="Gorecki P."/>
            <person name="Heitman J."/>
            <person name="Hesse C."/>
            <person name="Hori C."/>
            <person name="Igarashi K."/>
            <person name="Jurgens J.A."/>
            <person name="Kallen N."/>
            <person name="Kersten P."/>
            <person name="Kohler A."/>
            <person name="Kuees U."/>
            <person name="Kumar T.K.A."/>
            <person name="Kuo A."/>
            <person name="LaButti K."/>
            <person name="Larrondo L.F."/>
            <person name="Lindquist E."/>
            <person name="Ling A."/>
            <person name="Lombard V."/>
            <person name="Lucas S."/>
            <person name="Lundell T."/>
            <person name="Martin R."/>
            <person name="McLaughlin D.J."/>
            <person name="Morgenstern I."/>
            <person name="Morin E."/>
            <person name="Murat C."/>
            <person name="Nagy L.G."/>
            <person name="Nolan M."/>
            <person name="Ohm R.A."/>
            <person name="Patyshakuliyeva A."/>
            <person name="Rokas A."/>
            <person name="Ruiz-Duenas F.J."/>
            <person name="Sabat G."/>
            <person name="Salamov A."/>
            <person name="Samejima M."/>
            <person name="Schmutz J."/>
            <person name="Slot J.C."/>
            <person name="St John F."/>
            <person name="Stenlid J."/>
            <person name="Sun H."/>
            <person name="Sun S."/>
            <person name="Syed K."/>
            <person name="Tsang A."/>
            <person name="Wiebenga A."/>
            <person name="Young D."/>
            <person name="Pisabarro A."/>
            <person name="Eastwood D.C."/>
            <person name="Martin F."/>
            <person name="Cullen D."/>
            <person name="Grigoriev I.V."/>
            <person name="Hibbett D.S."/>
        </authorList>
    </citation>
    <scope>NUCLEOTIDE SEQUENCE [LARGE SCALE GENOMIC DNA]</scope>
    <source>
        <strain evidence="4 5">MD-104</strain>
    </source>
</reference>
<dbReference type="AlphaFoldDB" id="A0A2H3JII7"/>
<dbReference type="InterPro" id="IPR018834">
    <property type="entry name" value="DNA/RNA-bd_Est1-type"/>
</dbReference>
<dbReference type="SUPFAM" id="SSF48452">
    <property type="entry name" value="TPR-like"/>
    <property type="match status" value="1"/>
</dbReference>
<dbReference type="Proteomes" id="UP000218811">
    <property type="component" value="Unassembled WGS sequence"/>
</dbReference>
<feature type="region of interest" description="Disordered" evidence="1">
    <location>
        <begin position="223"/>
        <end position="266"/>
    </location>
</feature>
<feature type="region of interest" description="Disordered" evidence="1">
    <location>
        <begin position="976"/>
        <end position="1034"/>
    </location>
</feature>
<feature type="region of interest" description="Disordered" evidence="1">
    <location>
        <begin position="520"/>
        <end position="548"/>
    </location>
</feature>
<feature type="region of interest" description="Disordered" evidence="1">
    <location>
        <begin position="868"/>
        <end position="907"/>
    </location>
</feature>
<feature type="compositionally biased region" description="Acidic residues" evidence="1">
    <location>
        <begin position="742"/>
        <end position="752"/>
    </location>
</feature>
<dbReference type="Gene3D" id="1.25.40.10">
    <property type="entry name" value="Tetratricopeptide repeat domain"/>
    <property type="match status" value="1"/>
</dbReference>
<accession>A0A2H3JII7</accession>
<feature type="domain" description="Telomerase activating protein Est1-like N-terminal" evidence="3">
    <location>
        <begin position="59"/>
        <end position="221"/>
    </location>
</feature>
<feature type="region of interest" description="Disordered" evidence="1">
    <location>
        <begin position="670"/>
        <end position="813"/>
    </location>
</feature>
<dbReference type="STRING" id="742152.A0A2H3JII7"/>
<dbReference type="InterPro" id="IPR011990">
    <property type="entry name" value="TPR-like_helical_dom_sf"/>
</dbReference>
<feature type="compositionally biased region" description="Polar residues" evidence="1">
    <location>
        <begin position="674"/>
        <end position="690"/>
    </location>
</feature>
<feature type="compositionally biased region" description="Low complexity" evidence="1">
    <location>
        <begin position="887"/>
        <end position="897"/>
    </location>
</feature>
<evidence type="ECO:0000259" key="2">
    <source>
        <dbReference type="Pfam" id="PF10373"/>
    </source>
</evidence>
<proteinExistence type="predicted"/>
<keyword evidence="5" id="KW-1185">Reference proteome</keyword>
<feature type="region of interest" description="Disordered" evidence="1">
    <location>
        <begin position="1"/>
        <end position="23"/>
    </location>
</feature>
<protein>
    <recommendedName>
        <fullName evidence="6">DNA/RNA-binding domain-containing protein</fullName>
    </recommendedName>
</protein>
<feature type="compositionally biased region" description="Polar residues" evidence="1">
    <location>
        <begin position="824"/>
        <end position="837"/>
    </location>
</feature>
<dbReference type="InterPro" id="IPR045153">
    <property type="entry name" value="Est1/Ebs1-like"/>
</dbReference>
<organism evidence="4 5">
    <name type="scientific">Wolfiporia cocos (strain MD-104)</name>
    <name type="common">Brown rot fungus</name>
    <dbReference type="NCBI Taxonomy" id="742152"/>
    <lineage>
        <taxon>Eukaryota</taxon>
        <taxon>Fungi</taxon>
        <taxon>Dikarya</taxon>
        <taxon>Basidiomycota</taxon>
        <taxon>Agaricomycotina</taxon>
        <taxon>Agaricomycetes</taxon>
        <taxon>Polyporales</taxon>
        <taxon>Phaeolaceae</taxon>
        <taxon>Wolfiporia</taxon>
    </lineage>
</organism>